<dbReference type="KEGG" id="sami:SAMIE_1015780"/>
<organism evidence="1 2">
    <name type="scientific">Sphingobium amiense</name>
    <dbReference type="NCBI Taxonomy" id="135719"/>
    <lineage>
        <taxon>Bacteria</taxon>
        <taxon>Pseudomonadati</taxon>
        <taxon>Pseudomonadota</taxon>
        <taxon>Alphaproteobacteria</taxon>
        <taxon>Sphingomonadales</taxon>
        <taxon>Sphingomonadaceae</taxon>
        <taxon>Sphingobium</taxon>
    </lineage>
</organism>
<reference evidence="1 2" key="1">
    <citation type="submission" date="2018-05" db="EMBL/GenBank/DDBJ databases">
        <title>Complete Genome Sequence of the Nonylphenol-Degrading Bacterium Sphingobium amiense DSM 16289T.</title>
        <authorList>
            <person name="Ootsuka M."/>
            <person name="Nishizawa T."/>
            <person name="Ohta H."/>
        </authorList>
    </citation>
    <scope>NUCLEOTIDE SEQUENCE [LARGE SCALE GENOMIC DNA]</scope>
    <source>
        <strain evidence="1 2">DSM 16289</strain>
    </source>
</reference>
<protein>
    <submittedName>
        <fullName evidence="1">Uncharacterized protein</fullName>
    </submittedName>
</protein>
<dbReference type="Proteomes" id="UP000279959">
    <property type="component" value="Chromosome"/>
</dbReference>
<keyword evidence="2" id="KW-1185">Reference proteome</keyword>
<name>A0A494W695_9SPHN</name>
<sequence length="126" mass="14181">MSEASKAPVPETFEGLRRQNSAMRSLLATQEEIMAGLTEKGRQYQEAITTLDSERQANEILTAENIALSAEVEAFRAMLEQAWRDGFQNARNCLADDNAFELTEDVEEDAWLDSVTRTLLNKEPAR</sequence>
<dbReference type="EMBL" id="AP018664">
    <property type="protein sequence ID" value="BBD98077.1"/>
    <property type="molecule type" value="Genomic_DNA"/>
</dbReference>
<proteinExistence type="predicted"/>
<accession>A0A494W695</accession>
<evidence type="ECO:0000313" key="1">
    <source>
        <dbReference type="EMBL" id="BBD98077.1"/>
    </source>
</evidence>
<dbReference type="AlphaFoldDB" id="A0A494W695"/>
<gene>
    <name evidence="1" type="ORF">SAMIE_1015780</name>
</gene>
<dbReference type="RefSeq" id="WP_066700153.1">
    <property type="nucleotide sequence ID" value="NZ_AP018664.1"/>
</dbReference>
<evidence type="ECO:0000313" key="2">
    <source>
        <dbReference type="Proteomes" id="UP000279959"/>
    </source>
</evidence>